<evidence type="ECO:0000313" key="5">
    <source>
        <dbReference type="Proteomes" id="UP000276133"/>
    </source>
</evidence>
<keyword evidence="1" id="KW-0547">Nucleotide-binding</keyword>
<protein>
    <recommendedName>
        <fullName evidence="3">SF3 helicase domain-containing protein</fullName>
    </recommendedName>
</protein>
<dbReference type="InterPro" id="IPR014015">
    <property type="entry name" value="Helicase_SF3_DNA-vir"/>
</dbReference>
<dbReference type="GO" id="GO:0005524">
    <property type="term" value="F:ATP binding"/>
    <property type="evidence" value="ECO:0007669"/>
    <property type="project" value="UniProtKB-KW"/>
</dbReference>
<organism evidence="4 5">
    <name type="scientific">Brachionus plicatilis</name>
    <name type="common">Marine rotifer</name>
    <name type="synonym">Brachionus muelleri</name>
    <dbReference type="NCBI Taxonomy" id="10195"/>
    <lineage>
        <taxon>Eukaryota</taxon>
        <taxon>Metazoa</taxon>
        <taxon>Spiralia</taxon>
        <taxon>Gnathifera</taxon>
        <taxon>Rotifera</taxon>
        <taxon>Eurotatoria</taxon>
        <taxon>Monogononta</taxon>
        <taxon>Pseudotrocha</taxon>
        <taxon>Ploima</taxon>
        <taxon>Brachionidae</taxon>
        <taxon>Brachionus</taxon>
    </lineage>
</organism>
<gene>
    <name evidence="4" type="ORF">BpHYR1_050355</name>
</gene>
<dbReference type="InterPro" id="IPR027417">
    <property type="entry name" value="P-loop_NTPase"/>
</dbReference>
<evidence type="ECO:0000259" key="3">
    <source>
        <dbReference type="PROSITE" id="PS51206"/>
    </source>
</evidence>
<accession>A0A3M7P4Z1</accession>
<dbReference type="Proteomes" id="UP000276133">
    <property type="component" value="Unassembled WGS sequence"/>
</dbReference>
<sequence>MMSQSTPKKSREISCKNFFFTVSNVEKDSFTSGQLFSAFEELCELLIVEKDISNELSDSFNTLLTTKNGQRKDRLFVEQVVFELFGSNVCITYLQFKHLSTVIKSFSDEFLVFKGCQINEFNDGIKRKLYARNIDGNKIDILDPFIQSNSGQLSFIERTVEAIRNPAPIVNRLFPLKYQLDSNGQEKKFGNWRDEVVEYLNGWIINGWHHKRKHLCLYGKSNVGKSTFCNALLGNYDHQNFPIGINDSKFAFDRWDPKQYTHCIIHEFDFTKIESSTWKVALEGLTFKINRKHRTGIDGAIQVPFIFITNEDPSSFIDPALTNRIQFVKCISSINDKINDISDYLRVDHNFTEHKLTPVVQKFFPSGSIKFPTEYYNRDMNVSVPIIKHNIISHSADKSNSLSDDFDTGYSDNCSTPISTINEDDVEILNNLDDSRLLNLNPKVLIKKLNTDDFIYSDSNRVSSKRLFNGVEKLNEMSIIKQQDKTKIISAVKSSITISKMNIINRSIVSYSDSEDSNDSILSLNILEEIRFVVENIKKRFENWRDLVVDWYNENTTKKIFTSLFLYGESNTGKTSYIHSVFGCYKCQWFIPSLSDKDFAFSGLDASVHKFIVFDNFDIKNFNQKEIQSILTRKSIFIKRRYRKSKMMVFFCPIIMISNTEPPDCIKNDLFVVKSSYDGMQNNFEVENFISYEA</sequence>
<reference evidence="4 5" key="1">
    <citation type="journal article" date="2018" name="Sci. Rep.">
        <title>Genomic signatures of local adaptation to the degree of environmental predictability in rotifers.</title>
        <authorList>
            <person name="Franch-Gras L."/>
            <person name="Hahn C."/>
            <person name="Garcia-Roger E.M."/>
            <person name="Carmona M.J."/>
            <person name="Serra M."/>
            <person name="Gomez A."/>
        </authorList>
    </citation>
    <scope>NUCLEOTIDE SEQUENCE [LARGE SCALE GENOMIC DNA]</scope>
    <source>
        <strain evidence="4">HYR1</strain>
    </source>
</reference>
<dbReference type="PROSITE" id="PS51206">
    <property type="entry name" value="SF3_HELICASE_1"/>
    <property type="match status" value="1"/>
</dbReference>
<dbReference type="AlphaFoldDB" id="A0A3M7P4Z1"/>
<dbReference type="EMBL" id="REGN01013266">
    <property type="protein sequence ID" value="RMZ94146.1"/>
    <property type="molecule type" value="Genomic_DNA"/>
</dbReference>
<evidence type="ECO:0000313" key="4">
    <source>
        <dbReference type="EMBL" id="RMZ94146.1"/>
    </source>
</evidence>
<feature type="domain" description="SF3 helicase" evidence="3">
    <location>
        <begin position="191"/>
        <end position="372"/>
    </location>
</feature>
<comment type="caution">
    <text evidence="4">The sequence shown here is derived from an EMBL/GenBank/DDBJ whole genome shotgun (WGS) entry which is preliminary data.</text>
</comment>
<dbReference type="OrthoDB" id="7416463at2759"/>
<proteinExistence type="predicted"/>
<dbReference type="SUPFAM" id="SSF52540">
    <property type="entry name" value="P-loop containing nucleoside triphosphate hydrolases"/>
    <property type="match status" value="2"/>
</dbReference>
<keyword evidence="5" id="KW-1185">Reference proteome</keyword>
<name>A0A3M7P4Z1_BRAPC</name>
<keyword evidence="2" id="KW-0067">ATP-binding</keyword>
<evidence type="ECO:0000256" key="2">
    <source>
        <dbReference type="ARBA" id="ARBA00022840"/>
    </source>
</evidence>
<dbReference type="Gene3D" id="3.40.50.300">
    <property type="entry name" value="P-loop containing nucleotide triphosphate hydrolases"/>
    <property type="match status" value="2"/>
</dbReference>
<evidence type="ECO:0000256" key="1">
    <source>
        <dbReference type="ARBA" id="ARBA00022741"/>
    </source>
</evidence>